<dbReference type="InterPro" id="IPR002912">
    <property type="entry name" value="ACT_dom"/>
</dbReference>
<keyword evidence="6 10" id="KW-0584">Phenylalanine biosynthesis</keyword>
<dbReference type="EMBL" id="FWFF01000020">
    <property type="protein sequence ID" value="SLN00831.1"/>
    <property type="molecule type" value="Genomic_DNA"/>
</dbReference>
<dbReference type="SUPFAM" id="SSF55021">
    <property type="entry name" value="ACT-like"/>
    <property type="match status" value="1"/>
</dbReference>
<dbReference type="InterPro" id="IPR001086">
    <property type="entry name" value="Preph_deHydtase"/>
</dbReference>
<dbReference type="CDD" id="cd04905">
    <property type="entry name" value="ACT_CM-PDT"/>
    <property type="match status" value="1"/>
</dbReference>
<evidence type="ECO:0000256" key="2">
    <source>
        <dbReference type="ARBA" id="ARBA00013147"/>
    </source>
</evidence>
<dbReference type="UniPathway" id="UPA00121">
    <property type="reaction ID" value="UER00345"/>
</dbReference>
<gene>
    <name evidence="10" type="primary">pheA</name>
    <name evidence="13" type="ORF">FM105_13655</name>
</gene>
<evidence type="ECO:0000256" key="5">
    <source>
        <dbReference type="ARBA" id="ARBA00023141"/>
    </source>
</evidence>
<dbReference type="SUPFAM" id="SSF53850">
    <property type="entry name" value="Periplasmic binding protein-like II"/>
    <property type="match status" value="1"/>
</dbReference>
<comment type="pathway">
    <text evidence="1 10">Amino-acid biosynthesis; L-phenylalanine biosynthesis; phenylpyruvate from prephenate: step 1/1.</text>
</comment>
<dbReference type="InterPro" id="IPR018528">
    <property type="entry name" value="Preph_deHydtase_CS"/>
</dbReference>
<dbReference type="PROSITE" id="PS51171">
    <property type="entry name" value="PREPHENATE_DEHYDR_3"/>
    <property type="match status" value="1"/>
</dbReference>
<dbReference type="NCBIfam" id="NF008865">
    <property type="entry name" value="PRK11898.1"/>
    <property type="match status" value="1"/>
</dbReference>
<feature type="domain" description="Prephenate dehydratase" evidence="11">
    <location>
        <begin position="8"/>
        <end position="207"/>
    </location>
</feature>
<sequence length="337" mass="35588">MTDQSSTRYAYLGPAATFTEAALIGLLTERGVLETAERIPMRSADAMLEAVRAGEVDAAVVPIENSVEGGVPATLDALTRYGRLQIVAEAVVPVRFVLAALPGTVTRETLRSYGTHPHAEAQTRLWMQRNAPQAEYRVTSSTAAAAQELAASAEPAGASAGAAGSTDLPYQAVIGPLLAAQTYGLEVLADDIGDNTLAETRFICVERPGAIPEPTGWDRTTIVVGLASDRAGALLEMLEQLSARGVNMSRIESRPTGDGLGLYQFSIDVLGHVAEARVAEALRGIHRVAGSVKFLGSYPMASATRTELNGTKKAVDPRVADDAFDRAQAWLDDVTGR</sequence>
<keyword evidence="14" id="KW-1185">Reference proteome</keyword>
<dbReference type="Gene3D" id="3.30.70.260">
    <property type="match status" value="1"/>
</dbReference>
<evidence type="ECO:0000256" key="8">
    <source>
        <dbReference type="ARBA" id="ARBA00047848"/>
    </source>
</evidence>
<evidence type="ECO:0000256" key="6">
    <source>
        <dbReference type="ARBA" id="ARBA00023222"/>
    </source>
</evidence>
<organism evidence="13 14">
    <name type="scientific">Brevibacterium yomogidense</name>
    <dbReference type="NCBI Taxonomy" id="946573"/>
    <lineage>
        <taxon>Bacteria</taxon>
        <taxon>Bacillati</taxon>
        <taxon>Actinomycetota</taxon>
        <taxon>Actinomycetes</taxon>
        <taxon>Micrococcales</taxon>
        <taxon>Brevibacteriaceae</taxon>
        <taxon>Brevibacterium</taxon>
    </lineage>
</organism>
<dbReference type="PANTHER" id="PTHR21022:SF19">
    <property type="entry name" value="PREPHENATE DEHYDRATASE-RELATED"/>
    <property type="match status" value="1"/>
</dbReference>
<evidence type="ECO:0000313" key="13">
    <source>
        <dbReference type="EMBL" id="SLN00831.1"/>
    </source>
</evidence>
<dbReference type="FunFam" id="3.30.70.260:FF:000012">
    <property type="entry name" value="Prephenate dehydratase"/>
    <property type="match status" value="1"/>
</dbReference>
<evidence type="ECO:0000313" key="14">
    <source>
        <dbReference type="Proteomes" id="UP000196581"/>
    </source>
</evidence>
<keyword evidence="5 10" id="KW-0057">Aromatic amino acid biosynthesis</keyword>
<keyword evidence="4 10" id="KW-0028">Amino-acid biosynthesis</keyword>
<name>A0A1X6XNI2_9MICO</name>
<feature type="domain" description="ACT" evidence="12">
    <location>
        <begin position="222"/>
        <end position="299"/>
    </location>
</feature>
<dbReference type="Pfam" id="PF00800">
    <property type="entry name" value="PDT"/>
    <property type="match status" value="1"/>
</dbReference>
<evidence type="ECO:0000256" key="7">
    <source>
        <dbReference type="ARBA" id="ARBA00023239"/>
    </source>
</evidence>
<accession>A0A1X6XNI2</accession>
<dbReference type="RefSeq" id="WP_087009081.1">
    <property type="nucleotide sequence ID" value="NZ_FWFF01000020.1"/>
</dbReference>
<dbReference type="GO" id="GO:0005737">
    <property type="term" value="C:cytoplasm"/>
    <property type="evidence" value="ECO:0007669"/>
    <property type="project" value="TreeGrafter"/>
</dbReference>
<dbReference type="CDD" id="cd13632">
    <property type="entry name" value="PBP2_Aa-PDT_like"/>
    <property type="match status" value="1"/>
</dbReference>
<dbReference type="PIRSF" id="PIRSF001500">
    <property type="entry name" value="Chor_mut_pdt_Ppr"/>
    <property type="match status" value="1"/>
</dbReference>
<evidence type="ECO:0000259" key="11">
    <source>
        <dbReference type="PROSITE" id="PS51171"/>
    </source>
</evidence>
<dbReference type="Proteomes" id="UP000196581">
    <property type="component" value="Unassembled WGS sequence"/>
</dbReference>
<protein>
    <recommendedName>
        <fullName evidence="3 10">Prephenate dehydratase</fullName>
        <shortName evidence="10">PDT</shortName>
        <ecNumber evidence="2 10">4.2.1.51</ecNumber>
    </recommendedName>
</protein>
<dbReference type="PANTHER" id="PTHR21022">
    <property type="entry name" value="PREPHENATE DEHYDRATASE P PROTEIN"/>
    <property type="match status" value="1"/>
</dbReference>
<reference evidence="14" key="1">
    <citation type="submission" date="2017-02" db="EMBL/GenBank/DDBJ databases">
        <authorList>
            <person name="Dridi B."/>
        </authorList>
    </citation>
    <scope>NUCLEOTIDE SEQUENCE [LARGE SCALE GENOMIC DNA]</scope>
    <source>
        <strain evidence="14">B Co 03.10</strain>
    </source>
</reference>
<dbReference type="PROSITE" id="PS00857">
    <property type="entry name" value="PREPHENATE_DEHYDR_1"/>
    <property type="match status" value="1"/>
</dbReference>
<dbReference type="PROSITE" id="PS00858">
    <property type="entry name" value="PREPHENATE_DEHYDR_2"/>
    <property type="match status" value="1"/>
</dbReference>
<dbReference type="Pfam" id="PF01842">
    <property type="entry name" value="ACT"/>
    <property type="match status" value="1"/>
</dbReference>
<dbReference type="PROSITE" id="PS51671">
    <property type="entry name" value="ACT"/>
    <property type="match status" value="1"/>
</dbReference>
<evidence type="ECO:0000256" key="1">
    <source>
        <dbReference type="ARBA" id="ARBA00004741"/>
    </source>
</evidence>
<dbReference type="AlphaFoldDB" id="A0A1X6XNI2"/>
<dbReference type="EC" id="4.2.1.51" evidence="2 10"/>
<comment type="catalytic activity">
    <reaction evidence="8 10">
        <text>prephenate + H(+) = 3-phenylpyruvate + CO2 + H2O</text>
        <dbReference type="Rhea" id="RHEA:21648"/>
        <dbReference type="ChEBI" id="CHEBI:15377"/>
        <dbReference type="ChEBI" id="CHEBI:15378"/>
        <dbReference type="ChEBI" id="CHEBI:16526"/>
        <dbReference type="ChEBI" id="CHEBI:18005"/>
        <dbReference type="ChEBI" id="CHEBI:29934"/>
        <dbReference type="EC" id="4.2.1.51"/>
    </reaction>
</comment>
<evidence type="ECO:0000259" key="12">
    <source>
        <dbReference type="PROSITE" id="PS51671"/>
    </source>
</evidence>
<evidence type="ECO:0000256" key="10">
    <source>
        <dbReference type="RuleBase" id="RU361254"/>
    </source>
</evidence>
<keyword evidence="7 10" id="KW-0456">Lyase</keyword>
<dbReference type="InterPro" id="IPR008242">
    <property type="entry name" value="Chor_mutase/pphenate_deHydtase"/>
</dbReference>
<dbReference type="InterPro" id="IPR045865">
    <property type="entry name" value="ACT-like_dom_sf"/>
</dbReference>
<evidence type="ECO:0000256" key="3">
    <source>
        <dbReference type="ARBA" id="ARBA00021872"/>
    </source>
</evidence>
<proteinExistence type="predicted"/>
<dbReference type="FunFam" id="3.40.190.10:FF:000064">
    <property type="entry name" value="Prephenate dehydratase"/>
    <property type="match status" value="1"/>
</dbReference>
<dbReference type="GO" id="GO:0004664">
    <property type="term" value="F:prephenate dehydratase activity"/>
    <property type="evidence" value="ECO:0007669"/>
    <property type="project" value="UniProtKB-UniRule"/>
</dbReference>
<feature type="site" description="Essential for prephenate dehydratase activity" evidence="9">
    <location>
        <position position="200"/>
    </location>
</feature>
<evidence type="ECO:0000256" key="4">
    <source>
        <dbReference type="ARBA" id="ARBA00022605"/>
    </source>
</evidence>
<dbReference type="GO" id="GO:0009094">
    <property type="term" value="P:L-phenylalanine biosynthetic process"/>
    <property type="evidence" value="ECO:0007669"/>
    <property type="project" value="UniProtKB-UniPathway"/>
</dbReference>
<evidence type="ECO:0000256" key="9">
    <source>
        <dbReference type="PIRSR" id="PIRSR001500-2"/>
    </source>
</evidence>
<dbReference type="Gene3D" id="3.40.190.10">
    <property type="entry name" value="Periplasmic binding protein-like II"/>
    <property type="match status" value="2"/>
</dbReference>